<dbReference type="RefSeq" id="WP_084046376.1">
    <property type="nucleotide sequence ID" value="NZ_FWWU01000006.1"/>
</dbReference>
<feature type="chain" id="PRO_5013229790" evidence="1">
    <location>
        <begin position="26"/>
        <end position="163"/>
    </location>
</feature>
<keyword evidence="1" id="KW-0732">Signal</keyword>
<evidence type="ECO:0000313" key="2">
    <source>
        <dbReference type="EMBL" id="SMB83114.1"/>
    </source>
</evidence>
<dbReference type="CDD" id="cd17511">
    <property type="entry name" value="YbjN_AmyR-like"/>
    <property type="match status" value="1"/>
</dbReference>
<sequence length="163" mass="17646">MTQIRLLQNQTLSLLALTLISAAGAQPTRAATVMTSVTPAELMKTLARAGLTVRSEAQDGGPSLAFRVGNTTARVYLTDCASGRCSTLTLSSGFDLDASPPLEKINAWNRGHSFAYAYLDEERDPFLQSDLDLDGGVTTAALEAWVKLYRQGLTEFVKTFNLR</sequence>
<dbReference type="OrthoDB" id="1551200at2"/>
<evidence type="ECO:0000256" key="1">
    <source>
        <dbReference type="SAM" id="SignalP"/>
    </source>
</evidence>
<dbReference type="Proteomes" id="UP000192582">
    <property type="component" value="Unassembled WGS sequence"/>
</dbReference>
<gene>
    <name evidence="2" type="ORF">SAMN00790413_04266</name>
</gene>
<dbReference type="AlphaFoldDB" id="A0A1W1UQZ0"/>
<dbReference type="InterPro" id="IPR019660">
    <property type="entry name" value="Put_sensory_transdc_reg_YbjN"/>
</dbReference>
<protein>
    <submittedName>
        <fullName evidence="2">Putative sensory transduction regulator</fullName>
    </submittedName>
</protein>
<feature type="signal peptide" evidence="1">
    <location>
        <begin position="1"/>
        <end position="25"/>
    </location>
</feature>
<dbReference type="STRING" id="695939.SAMN00790413_04266"/>
<name>A0A1W1UQZ0_9DEIO</name>
<keyword evidence="3" id="KW-1185">Reference proteome</keyword>
<dbReference type="Pfam" id="PF10722">
    <property type="entry name" value="YbjN"/>
    <property type="match status" value="1"/>
</dbReference>
<accession>A0A1W1UQZ0</accession>
<proteinExistence type="predicted"/>
<reference evidence="2 3" key="1">
    <citation type="submission" date="2017-04" db="EMBL/GenBank/DDBJ databases">
        <authorList>
            <person name="Afonso C.L."/>
            <person name="Miller P.J."/>
            <person name="Scott M.A."/>
            <person name="Spackman E."/>
            <person name="Goraichik I."/>
            <person name="Dimitrov K.M."/>
            <person name="Suarez D.L."/>
            <person name="Swayne D.E."/>
        </authorList>
    </citation>
    <scope>NUCLEOTIDE SEQUENCE [LARGE SCALE GENOMIC DNA]</scope>
    <source>
        <strain evidence="2 3">KR-140</strain>
    </source>
</reference>
<dbReference type="EMBL" id="FWWU01000006">
    <property type="protein sequence ID" value="SMB83114.1"/>
    <property type="molecule type" value="Genomic_DNA"/>
</dbReference>
<organism evidence="2 3">
    <name type="scientific">Deinococcus hopiensis KR-140</name>
    <dbReference type="NCBI Taxonomy" id="695939"/>
    <lineage>
        <taxon>Bacteria</taxon>
        <taxon>Thermotogati</taxon>
        <taxon>Deinococcota</taxon>
        <taxon>Deinococci</taxon>
        <taxon>Deinococcales</taxon>
        <taxon>Deinococcaceae</taxon>
        <taxon>Deinococcus</taxon>
    </lineage>
</organism>
<evidence type="ECO:0000313" key="3">
    <source>
        <dbReference type="Proteomes" id="UP000192582"/>
    </source>
</evidence>